<accession>G9ENV2</accession>
<organism evidence="1 2">
    <name type="scientific">Legionella drancourtii LLAP12</name>
    <dbReference type="NCBI Taxonomy" id="658187"/>
    <lineage>
        <taxon>Bacteria</taxon>
        <taxon>Pseudomonadati</taxon>
        <taxon>Pseudomonadota</taxon>
        <taxon>Gammaproteobacteria</taxon>
        <taxon>Legionellales</taxon>
        <taxon>Legionellaceae</taxon>
        <taxon>Legionella</taxon>
    </lineage>
</organism>
<keyword evidence="2" id="KW-1185">Reference proteome</keyword>
<dbReference type="AlphaFoldDB" id="G9ENV2"/>
<evidence type="ECO:0000313" key="1">
    <source>
        <dbReference type="EMBL" id="EHL31024.1"/>
    </source>
</evidence>
<gene>
    <name evidence="1" type="ORF">LDG_6930</name>
</gene>
<proteinExistence type="predicted"/>
<protein>
    <submittedName>
        <fullName evidence="1">Uncharacterized protein</fullName>
    </submittedName>
</protein>
<dbReference type="HOGENOM" id="CLU_2180535_0_0_6"/>
<name>G9ENV2_9GAMM</name>
<dbReference type="EMBL" id="JH413820">
    <property type="protein sequence ID" value="EHL31024.1"/>
    <property type="molecule type" value="Genomic_DNA"/>
</dbReference>
<evidence type="ECO:0000313" key="2">
    <source>
        <dbReference type="Proteomes" id="UP000002770"/>
    </source>
</evidence>
<dbReference type="InParanoid" id="G9ENV2"/>
<sequence>MTQKIEQFDEIVKVIEEIETSRIENELELKKFTEAREDFYVAPEIKNNYIPFLEEAIKASLDREAYLKLIISKQPITSEEAEHLLKCEYIKGKFEELINNSIERNTYSP</sequence>
<reference evidence="1 2" key="1">
    <citation type="journal article" date="2011" name="BMC Genomics">
        <title>Insight into cross-talk between intra-amoebal pathogens.</title>
        <authorList>
            <person name="Gimenez G."/>
            <person name="Bertelli C."/>
            <person name="Moliner C."/>
            <person name="Robert C."/>
            <person name="Raoult D."/>
            <person name="Fournier P.E."/>
            <person name="Greub G."/>
        </authorList>
    </citation>
    <scope>NUCLEOTIDE SEQUENCE [LARGE SCALE GENOMIC DNA]</scope>
    <source>
        <strain evidence="1 2">LLAP12</strain>
    </source>
</reference>
<dbReference type="RefSeq" id="WP_006870856.1">
    <property type="nucleotide sequence ID" value="NZ_JH413820.1"/>
</dbReference>
<dbReference type="Proteomes" id="UP000002770">
    <property type="component" value="Unassembled WGS sequence"/>
</dbReference>